<sequence length="468" mass="52539">MNLKGRIQKNLKQHAQIATTQESAEKSSTPQEEGRPSLKFDLLTAKEFDFKESIHDRLMDILDLSLIVKMPDEDARKQISEITRRLIDEEPVPIAAQRRQLIVNEVINDILGLGPLEHLLYEPSIADILVNGHNSIYIERFGTLEKTPVTFKDDEHLLKIIDRIVTQVGRRIDESSPLVDARLKDGSRVNAIIPPLAIDGPSLSIRRFTQDKMQLEDMVAIGSLSEAMAEVFANMLKVRLNIIVSGGTGTGKTTMLNALSNNIPKKERVVTIEDSAELQLRMDNLVRLETRPANIEGKGEVNQRDLVKNALRMRPDRIILGEVRGEESFDMLQAMNTGHDGSLTTVHANSPRDALARVENMVTMAGFDLPVKTIRSQISSAINVVIQLERMEDGKRRVVSVSEINSMEGDIITMSEIFRFERTGLDEHGNVLGNFISTGIVPRFHERMKKRGMNVSMDVYSDQSMQTI</sequence>
<evidence type="ECO:0000256" key="2">
    <source>
        <dbReference type="SAM" id="MobiDB-lite"/>
    </source>
</evidence>
<reference evidence="4 5" key="1">
    <citation type="journal article" date="2024" name="Microbiology">
        <title>Methylomarinum rosea sp. nov., a novel halophilic methanotrophic bacterium from the hypersaline Lake Elton.</title>
        <authorList>
            <person name="Suleimanov R.Z."/>
            <person name="Oshkin I.Y."/>
            <person name="Danilova O.V."/>
            <person name="Suzina N.E."/>
            <person name="Dedysh S.N."/>
        </authorList>
    </citation>
    <scope>NUCLEOTIDE SEQUENCE [LARGE SCALE GENOMIC DNA]</scope>
    <source>
        <strain evidence="4 5">Ch1-1</strain>
    </source>
</reference>
<dbReference type="Proteomes" id="UP001225378">
    <property type="component" value="Chromosome"/>
</dbReference>
<feature type="compositionally biased region" description="Polar residues" evidence="2">
    <location>
        <begin position="16"/>
        <end position="31"/>
    </location>
</feature>
<comment type="similarity">
    <text evidence="1">Belongs to the GSP E family.</text>
</comment>
<dbReference type="InterPro" id="IPR027417">
    <property type="entry name" value="P-loop_NTPase"/>
</dbReference>
<dbReference type="SUPFAM" id="SSF52540">
    <property type="entry name" value="P-loop containing nucleoside triphosphate hydrolases"/>
    <property type="match status" value="1"/>
</dbReference>
<dbReference type="EMBL" id="CP157743">
    <property type="protein sequence ID" value="XBS20153.1"/>
    <property type="molecule type" value="Genomic_DNA"/>
</dbReference>
<proteinExistence type="inferred from homology"/>
<dbReference type="PANTHER" id="PTHR30486:SF6">
    <property type="entry name" value="TYPE IV PILUS RETRACTATION ATPASE PILT"/>
    <property type="match status" value="1"/>
</dbReference>
<dbReference type="CDD" id="cd01130">
    <property type="entry name" value="VirB11-like_ATPase"/>
    <property type="match status" value="1"/>
</dbReference>
<dbReference type="GO" id="GO:0016887">
    <property type="term" value="F:ATP hydrolysis activity"/>
    <property type="evidence" value="ECO:0007669"/>
    <property type="project" value="InterPro"/>
</dbReference>
<dbReference type="InterPro" id="IPR050921">
    <property type="entry name" value="T4SS_GSP_E_ATPase"/>
</dbReference>
<dbReference type="KEGG" id="mech:Q9L42_017625"/>
<evidence type="ECO:0000313" key="5">
    <source>
        <dbReference type="Proteomes" id="UP001225378"/>
    </source>
</evidence>
<dbReference type="InterPro" id="IPR001482">
    <property type="entry name" value="T2SS/T4SS_dom"/>
</dbReference>
<accession>A0AAU7NT50</accession>
<keyword evidence="5" id="KW-1185">Reference proteome</keyword>
<name>A0AAU7NT50_9GAMM</name>
<organism evidence="4 5">
    <name type="scientific">Methylomarinum roseum</name>
    <dbReference type="NCBI Taxonomy" id="3067653"/>
    <lineage>
        <taxon>Bacteria</taxon>
        <taxon>Pseudomonadati</taxon>
        <taxon>Pseudomonadota</taxon>
        <taxon>Gammaproteobacteria</taxon>
        <taxon>Methylococcales</taxon>
        <taxon>Methylococcaceae</taxon>
        <taxon>Methylomarinum</taxon>
    </lineage>
</organism>
<feature type="region of interest" description="Disordered" evidence="2">
    <location>
        <begin position="1"/>
        <end position="36"/>
    </location>
</feature>
<dbReference type="RefSeq" id="WP_349431517.1">
    <property type="nucleotide sequence ID" value="NZ_CP157743.1"/>
</dbReference>
<evidence type="ECO:0000313" key="4">
    <source>
        <dbReference type="EMBL" id="XBS20153.1"/>
    </source>
</evidence>
<gene>
    <name evidence="4" type="ORF">Q9L42_017625</name>
</gene>
<feature type="compositionally biased region" description="Basic residues" evidence="2">
    <location>
        <begin position="1"/>
        <end position="12"/>
    </location>
</feature>
<feature type="domain" description="Bacterial type II secretion system protein E" evidence="3">
    <location>
        <begin position="112"/>
        <end position="390"/>
    </location>
</feature>
<dbReference type="Pfam" id="PF00437">
    <property type="entry name" value="T2SSE"/>
    <property type="match status" value="1"/>
</dbReference>
<evidence type="ECO:0000256" key="1">
    <source>
        <dbReference type="ARBA" id="ARBA00006611"/>
    </source>
</evidence>
<protein>
    <submittedName>
        <fullName evidence="4">CpaF family protein</fullName>
    </submittedName>
</protein>
<dbReference type="PANTHER" id="PTHR30486">
    <property type="entry name" value="TWITCHING MOTILITY PROTEIN PILT"/>
    <property type="match status" value="1"/>
</dbReference>
<dbReference type="AlphaFoldDB" id="A0AAU7NT50"/>
<dbReference type="Gene3D" id="3.30.450.380">
    <property type="match status" value="1"/>
</dbReference>
<evidence type="ECO:0000259" key="3">
    <source>
        <dbReference type="Pfam" id="PF00437"/>
    </source>
</evidence>
<dbReference type="Gene3D" id="3.40.50.300">
    <property type="entry name" value="P-loop containing nucleotide triphosphate hydrolases"/>
    <property type="match status" value="1"/>
</dbReference>